<feature type="transmembrane region" description="Helical" evidence="6">
    <location>
        <begin position="142"/>
        <end position="161"/>
    </location>
</feature>
<dbReference type="PANTHER" id="PTHR30250">
    <property type="entry name" value="PST FAMILY PREDICTED COLANIC ACID TRANSPORTER"/>
    <property type="match status" value="1"/>
</dbReference>
<keyword evidence="4 6" id="KW-1133">Transmembrane helix</keyword>
<name>A0ABZ1C242_9FIRM</name>
<dbReference type="PANTHER" id="PTHR30250:SF11">
    <property type="entry name" value="O-ANTIGEN TRANSPORTER-RELATED"/>
    <property type="match status" value="1"/>
</dbReference>
<reference evidence="7 8" key="1">
    <citation type="journal article" date="2024" name="Front. Microbiol.">
        <title>Novel thermophilic genera Geochorda gen. nov. and Carboxydochorda gen. nov. from the deep terrestrial subsurface reveal the ecophysiological diversity in the class Limnochordia.</title>
        <authorList>
            <person name="Karnachuk O.V."/>
            <person name="Lukina A.P."/>
            <person name="Avakyan M.R."/>
            <person name="Kadnikov V.V."/>
            <person name="Begmatov S."/>
            <person name="Beletsky A.V."/>
            <person name="Vlasova K.G."/>
            <person name="Novikov A.A."/>
            <person name="Shcherbakova V.A."/>
            <person name="Mardanov A.V."/>
            <person name="Ravin N.V."/>
        </authorList>
    </citation>
    <scope>NUCLEOTIDE SEQUENCE [LARGE SCALE GENOMIC DNA]</scope>
    <source>
        <strain evidence="7 8">L945</strain>
    </source>
</reference>
<evidence type="ECO:0000313" key="7">
    <source>
        <dbReference type="EMBL" id="WRP18831.1"/>
    </source>
</evidence>
<keyword evidence="5 6" id="KW-0472">Membrane</keyword>
<keyword evidence="3 6" id="KW-0812">Transmembrane</keyword>
<sequence length="261" mass="28042">MAGWFFASQMLAIGDRYVIRLFLGEGPLGIYSANYSLISSAAGLLSGPVTFAAFPIVMKLWADGEKERLVMLLRDMTGWYAVLGAGMVGGTALVAQDLVGVILGPEFRSGYPVLLPVVVGLAFWGASMLGHKSLELHERTTWMVLGALGSAALNFLLNLVFVPTYGITAAAYTTALSYGVYALFVWFMSRRTSTPWQLPSTTVLVCALAASIAYGAGLLPVPWAVTSPVAVLFEKAFRFVAVYVLVVLSSLVLGRRLRVMT</sequence>
<dbReference type="Proteomes" id="UP001332192">
    <property type="component" value="Chromosome"/>
</dbReference>
<feature type="transmembrane region" description="Helical" evidence="6">
    <location>
        <begin position="167"/>
        <end position="189"/>
    </location>
</feature>
<accession>A0ABZ1C242</accession>
<feature type="transmembrane region" description="Helical" evidence="6">
    <location>
        <begin position="201"/>
        <end position="224"/>
    </location>
</feature>
<protein>
    <submittedName>
        <fullName evidence="7">Polysaccharide biosynthesis C-terminal domain-containing protein</fullName>
    </submittedName>
</protein>
<evidence type="ECO:0000256" key="4">
    <source>
        <dbReference type="ARBA" id="ARBA00022989"/>
    </source>
</evidence>
<comment type="subcellular location">
    <subcellularLocation>
        <location evidence="1">Cell membrane</location>
        <topology evidence="1">Multi-pass membrane protein</topology>
    </subcellularLocation>
</comment>
<dbReference type="RefSeq" id="WP_324718102.1">
    <property type="nucleotide sequence ID" value="NZ_CP141615.1"/>
</dbReference>
<evidence type="ECO:0000256" key="3">
    <source>
        <dbReference type="ARBA" id="ARBA00022692"/>
    </source>
</evidence>
<proteinExistence type="predicted"/>
<evidence type="ECO:0000313" key="8">
    <source>
        <dbReference type="Proteomes" id="UP001332192"/>
    </source>
</evidence>
<keyword evidence="2" id="KW-1003">Cell membrane</keyword>
<evidence type="ECO:0000256" key="2">
    <source>
        <dbReference type="ARBA" id="ARBA00022475"/>
    </source>
</evidence>
<evidence type="ECO:0000256" key="5">
    <source>
        <dbReference type="ARBA" id="ARBA00023136"/>
    </source>
</evidence>
<keyword evidence="8" id="KW-1185">Reference proteome</keyword>
<feature type="transmembrane region" description="Helical" evidence="6">
    <location>
        <begin position="37"/>
        <end position="58"/>
    </location>
</feature>
<dbReference type="InterPro" id="IPR050833">
    <property type="entry name" value="Poly_Biosynth_Transport"/>
</dbReference>
<gene>
    <name evidence="7" type="ORF">U7230_07515</name>
</gene>
<feature type="transmembrane region" description="Helical" evidence="6">
    <location>
        <begin position="109"/>
        <end position="130"/>
    </location>
</feature>
<evidence type="ECO:0000256" key="1">
    <source>
        <dbReference type="ARBA" id="ARBA00004651"/>
    </source>
</evidence>
<evidence type="ECO:0000256" key="6">
    <source>
        <dbReference type="SAM" id="Phobius"/>
    </source>
</evidence>
<organism evidence="7 8">
    <name type="scientific">Carboxydichorda subterranea</name>
    <dbReference type="NCBI Taxonomy" id="3109565"/>
    <lineage>
        <taxon>Bacteria</taxon>
        <taxon>Bacillati</taxon>
        <taxon>Bacillota</taxon>
        <taxon>Limnochordia</taxon>
        <taxon>Limnochordales</taxon>
        <taxon>Geochordaceae</taxon>
        <taxon>Carboxydichorda</taxon>
    </lineage>
</organism>
<feature type="transmembrane region" description="Helical" evidence="6">
    <location>
        <begin position="236"/>
        <end position="254"/>
    </location>
</feature>
<feature type="transmembrane region" description="Helical" evidence="6">
    <location>
        <begin position="79"/>
        <end position="103"/>
    </location>
</feature>
<dbReference type="EMBL" id="CP141615">
    <property type="protein sequence ID" value="WRP18831.1"/>
    <property type="molecule type" value="Genomic_DNA"/>
</dbReference>